<dbReference type="OMA" id="WKERIWL"/>
<dbReference type="InterPro" id="IPR036787">
    <property type="entry name" value="T_IF-3_N_sf"/>
</dbReference>
<protein>
    <recommendedName>
        <fullName evidence="5">Translation initiation factor 3 N-terminal domain-containing protein</fullName>
    </recommendedName>
</protein>
<dbReference type="GO" id="GO:0005739">
    <property type="term" value="C:mitochondrion"/>
    <property type="evidence" value="ECO:0007669"/>
    <property type="project" value="TreeGrafter"/>
</dbReference>
<evidence type="ECO:0000259" key="5">
    <source>
        <dbReference type="Pfam" id="PF05198"/>
    </source>
</evidence>
<dbReference type="STRING" id="8005.ENSEEEP00000032510"/>
<dbReference type="GO" id="GO:0032790">
    <property type="term" value="P:ribosome disassembly"/>
    <property type="evidence" value="ECO:0007669"/>
    <property type="project" value="TreeGrafter"/>
</dbReference>
<evidence type="ECO:0000256" key="3">
    <source>
        <dbReference type="ARBA" id="ARBA00022917"/>
    </source>
</evidence>
<reference evidence="6" key="5">
    <citation type="submission" date="2025-09" db="UniProtKB">
        <authorList>
            <consortium name="Ensembl"/>
        </authorList>
    </citation>
    <scope>IDENTIFICATION</scope>
</reference>
<dbReference type="AlphaFoldDB" id="A0A4W4G7F7"/>
<feature type="region of interest" description="Disordered" evidence="4">
    <location>
        <begin position="243"/>
        <end position="277"/>
    </location>
</feature>
<organism evidence="6 7">
    <name type="scientific">Electrophorus electricus</name>
    <name type="common">Electric eel</name>
    <name type="synonym">Gymnotus electricus</name>
    <dbReference type="NCBI Taxonomy" id="8005"/>
    <lineage>
        <taxon>Eukaryota</taxon>
        <taxon>Metazoa</taxon>
        <taxon>Chordata</taxon>
        <taxon>Craniata</taxon>
        <taxon>Vertebrata</taxon>
        <taxon>Euteleostomi</taxon>
        <taxon>Actinopterygii</taxon>
        <taxon>Neopterygii</taxon>
        <taxon>Teleostei</taxon>
        <taxon>Ostariophysi</taxon>
        <taxon>Gymnotiformes</taxon>
        <taxon>Gymnotoidei</taxon>
        <taxon>Gymnotidae</taxon>
        <taxon>Electrophorus</taxon>
    </lineage>
</organism>
<dbReference type="InterPro" id="IPR019814">
    <property type="entry name" value="Translation_initiation_fac_3_N"/>
</dbReference>
<dbReference type="Ensembl" id="ENSEEET00000032898.2">
    <property type="protein sequence ID" value="ENSEEEP00000032510.1"/>
    <property type="gene ID" value="ENSEEEG00000015498.2"/>
</dbReference>
<comment type="similarity">
    <text evidence="1">Belongs to the IF-3 family.</text>
</comment>
<dbReference type="NCBIfam" id="TIGR00168">
    <property type="entry name" value="infC"/>
    <property type="match status" value="1"/>
</dbReference>
<reference evidence="7" key="1">
    <citation type="journal article" date="2014" name="Science">
        <title>Nonhuman genetics. Genomic basis for the convergent evolution of electric organs.</title>
        <authorList>
            <person name="Gallant J.R."/>
            <person name="Traeger L.L."/>
            <person name="Volkening J.D."/>
            <person name="Moffett H."/>
            <person name="Chen P.H."/>
            <person name="Novina C.D."/>
            <person name="Phillips G.N.Jr."/>
            <person name="Anand R."/>
            <person name="Wells G.B."/>
            <person name="Pinch M."/>
            <person name="Guth R."/>
            <person name="Unguez G.A."/>
            <person name="Albert J.S."/>
            <person name="Zakon H.H."/>
            <person name="Samanta M.P."/>
            <person name="Sussman M.R."/>
        </authorList>
    </citation>
    <scope>NUCLEOTIDE SEQUENCE [LARGE SCALE GENOMIC DNA]</scope>
</reference>
<dbReference type="Pfam" id="PF05198">
    <property type="entry name" value="IF3_N"/>
    <property type="match status" value="1"/>
</dbReference>
<dbReference type="SUPFAM" id="SSF55200">
    <property type="entry name" value="Translation initiation factor IF3, C-terminal domain"/>
    <property type="match status" value="1"/>
</dbReference>
<sequence>MSLGCLRLALAHAVRGICRSRSAVALLLLSRPQAYRPLWGQLGVTFPVSTMVDGNEEFTESALQKKKKNQNKKARVTISSVGRKIHHRHLQLLSEQGENLGTMHRADALRLLDEKGLKLISVNEHTDPPVYQLMSGKQIHEEQMRLREKERAKAGGPVQVKELTLSSDIALHDLDTKLLQMANWLGKKHHVKLMLKARGGGTALDTVLGEMVQRLQVPVGFVSKPKTIQDGRAATCVLRPATTKELQQQGAQQGAQTPAEAPKPSPDQQPPSMSQHQEQVLTFMAKALPQPGWVQVKVRSSWWKERIWLCRLKAVV</sequence>
<evidence type="ECO:0000256" key="2">
    <source>
        <dbReference type="ARBA" id="ARBA00022540"/>
    </source>
</evidence>
<evidence type="ECO:0000313" key="7">
    <source>
        <dbReference type="Proteomes" id="UP000314983"/>
    </source>
</evidence>
<dbReference type="InterPro" id="IPR001288">
    <property type="entry name" value="Translation_initiation_fac_3"/>
</dbReference>
<dbReference type="InterPro" id="IPR036788">
    <property type="entry name" value="T_IF-3_C_sf"/>
</dbReference>
<name>A0A4W4G7F7_ELEEL</name>
<reference evidence="6" key="3">
    <citation type="submission" date="2020-05" db="EMBL/GenBank/DDBJ databases">
        <title>Electrophorus electricus (electric eel) genome, fEleEle1, primary haplotype.</title>
        <authorList>
            <person name="Myers G."/>
            <person name="Meyer A."/>
            <person name="Fedrigo O."/>
            <person name="Formenti G."/>
            <person name="Rhie A."/>
            <person name="Tracey A."/>
            <person name="Sims Y."/>
            <person name="Jarvis E.D."/>
        </authorList>
    </citation>
    <scope>NUCLEOTIDE SEQUENCE [LARGE SCALE GENOMIC DNA]</scope>
</reference>
<dbReference type="GO" id="GO:0003743">
    <property type="term" value="F:translation initiation factor activity"/>
    <property type="evidence" value="ECO:0007669"/>
    <property type="project" value="UniProtKB-KW"/>
</dbReference>
<dbReference type="Proteomes" id="UP000314983">
    <property type="component" value="Chromosome 6"/>
</dbReference>
<dbReference type="PANTHER" id="PTHR10938:SF0">
    <property type="entry name" value="TRANSLATION INITIATION FACTOR IF-3, MITOCHONDRIAL"/>
    <property type="match status" value="1"/>
</dbReference>
<dbReference type="GeneTree" id="ENSGT00390000014424"/>
<accession>A0A4W4G7F7</accession>
<evidence type="ECO:0000256" key="4">
    <source>
        <dbReference type="SAM" id="MobiDB-lite"/>
    </source>
</evidence>
<dbReference type="FunFam" id="3.10.20.80:FF:000002">
    <property type="entry name" value="Mitochondrial translational initiation factor 3"/>
    <property type="match status" value="1"/>
</dbReference>
<proteinExistence type="inferred from homology"/>
<gene>
    <name evidence="6" type="primary">MTIF3</name>
</gene>
<feature type="compositionally biased region" description="Low complexity" evidence="4">
    <location>
        <begin position="247"/>
        <end position="256"/>
    </location>
</feature>
<keyword evidence="2" id="KW-0396">Initiation factor</keyword>
<dbReference type="PANTHER" id="PTHR10938">
    <property type="entry name" value="TRANSLATION INITIATION FACTOR IF-3"/>
    <property type="match status" value="1"/>
</dbReference>
<reference evidence="7" key="2">
    <citation type="journal article" date="2017" name="Sci. Adv.">
        <title>A tail of two voltages: Proteomic comparison of the three electric organs of the electric eel.</title>
        <authorList>
            <person name="Traeger L.L."/>
            <person name="Sabat G."/>
            <person name="Barrett-Wilt G.A."/>
            <person name="Wells G.B."/>
            <person name="Sussman M.R."/>
        </authorList>
    </citation>
    <scope>NUCLEOTIDE SEQUENCE [LARGE SCALE GENOMIC DNA]</scope>
</reference>
<evidence type="ECO:0000313" key="6">
    <source>
        <dbReference type="Ensembl" id="ENSEEEP00000032510.1"/>
    </source>
</evidence>
<keyword evidence="3" id="KW-0648">Protein biosynthesis</keyword>
<reference evidence="6" key="4">
    <citation type="submission" date="2025-08" db="UniProtKB">
        <authorList>
            <consortium name="Ensembl"/>
        </authorList>
    </citation>
    <scope>IDENTIFICATION</scope>
</reference>
<dbReference type="GO" id="GO:0043022">
    <property type="term" value="F:ribosome binding"/>
    <property type="evidence" value="ECO:0007669"/>
    <property type="project" value="TreeGrafter"/>
</dbReference>
<evidence type="ECO:0000256" key="1">
    <source>
        <dbReference type="ARBA" id="ARBA00005439"/>
    </source>
</evidence>
<dbReference type="SUPFAM" id="SSF54364">
    <property type="entry name" value="Translation initiation factor IF3, N-terminal domain"/>
    <property type="match status" value="1"/>
</dbReference>
<keyword evidence="7" id="KW-1185">Reference proteome</keyword>
<dbReference type="Gene3D" id="3.10.20.80">
    <property type="entry name" value="Translation initiation factor 3 (IF-3), N-terminal domain"/>
    <property type="match status" value="1"/>
</dbReference>
<dbReference type="GO" id="GO:0070124">
    <property type="term" value="P:mitochondrial translational initiation"/>
    <property type="evidence" value="ECO:0007669"/>
    <property type="project" value="TreeGrafter"/>
</dbReference>
<dbReference type="Gene3D" id="3.30.110.10">
    <property type="entry name" value="Translation initiation factor 3 (IF-3), C-terminal domain"/>
    <property type="match status" value="1"/>
</dbReference>
<feature type="domain" description="Translation initiation factor 3 N-terminal" evidence="5">
    <location>
        <begin position="81"/>
        <end position="149"/>
    </location>
</feature>